<evidence type="ECO:0000256" key="1">
    <source>
        <dbReference type="SAM" id="MobiDB-lite"/>
    </source>
</evidence>
<feature type="region of interest" description="Disordered" evidence="1">
    <location>
        <begin position="1"/>
        <end position="81"/>
    </location>
</feature>
<evidence type="ECO:0000313" key="2">
    <source>
        <dbReference type="EMBL" id="NKY34349.1"/>
    </source>
</evidence>
<accession>A0A846XGL7</accession>
<proteinExistence type="predicted"/>
<feature type="compositionally biased region" description="Basic and acidic residues" evidence="1">
    <location>
        <begin position="54"/>
        <end position="67"/>
    </location>
</feature>
<dbReference type="Proteomes" id="UP000565715">
    <property type="component" value="Unassembled WGS sequence"/>
</dbReference>
<organism evidence="2 3">
    <name type="scientific">Nocardia speluncae</name>
    <dbReference type="NCBI Taxonomy" id="419477"/>
    <lineage>
        <taxon>Bacteria</taxon>
        <taxon>Bacillati</taxon>
        <taxon>Actinomycetota</taxon>
        <taxon>Actinomycetes</taxon>
        <taxon>Mycobacteriales</taxon>
        <taxon>Nocardiaceae</taxon>
        <taxon>Nocardia</taxon>
    </lineage>
</organism>
<evidence type="ECO:0000313" key="3">
    <source>
        <dbReference type="Proteomes" id="UP000565715"/>
    </source>
</evidence>
<gene>
    <name evidence="2" type="ORF">HGA13_14875</name>
</gene>
<protein>
    <recommendedName>
        <fullName evidence="4">DUF5709 domain-containing protein</fullName>
    </recommendedName>
</protein>
<name>A0A846XGL7_9NOCA</name>
<keyword evidence="3" id="KW-1185">Reference proteome</keyword>
<reference evidence="2 3" key="1">
    <citation type="submission" date="2020-04" db="EMBL/GenBank/DDBJ databases">
        <title>MicrobeNet Type strains.</title>
        <authorList>
            <person name="Nicholson A.C."/>
        </authorList>
    </citation>
    <scope>NUCLEOTIDE SEQUENCE [LARGE SCALE GENOMIC DNA]</scope>
    <source>
        <strain evidence="2 3">DSM 45078</strain>
    </source>
</reference>
<feature type="compositionally biased region" description="Basic and acidic residues" evidence="1">
    <location>
        <begin position="17"/>
        <end position="47"/>
    </location>
</feature>
<dbReference type="RefSeq" id="WP_068042912.1">
    <property type="nucleotide sequence ID" value="NZ_JAAXOO010000003.1"/>
</dbReference>
<dbReference type="EMBL" id="JAAXOO010000003">
    <property type="protein sequence ID" value="NKY34349.1"/>
    <property type="molecule type" value="Genomic_DNA"/>
</dbReference>
<comment type="caution">
    <text evidence="2">The sequence shown here is derived from an EMBL/GenBank/DDBJ whole genome shotgun (WGS) entry which is preliminary data.</text>
</comment>
<evidence type="ECO:0008006" key="4">
    <source>
        <dbReference type="Google" id="ProtNLM"/>
    </source>
</evidence>
<dbReference type="AlphaFoldDB" id="A0A846XGL7"/>
<sequence>MDREPREPDMGDDDQLDEVRAYERNIEDPPNDLRIRDRESDDDRLGITEELAEESGRRDRSGADNRPAEVAAIHIEDEPED</sequence>